<dbReference type="PANTHER" id="PTHR10492">
    <property type="match status" value="1"/>
</dbReference>
<comment type="similarity">
    <text evidence="1">Belongs to the helicase family.</text>
</comment>
<dbReference type="Proteomes" id="UP000499080">
    <property type="component" value="Unassembled WGS sequence"/>
</dbReference>
<dbReference type="InterPro" id="IPR010285">
    <property type="entry name" value="DNA_helicase_pif1-like_DEAD"/>
</dbReference>
<reference evidence="3 4" key="1">
    <citation type="journal article" date="2019" name="Sci. Rep.">
        <title>Orb-weaving spider Araneus ventricosus genome elucidates the spidroin gene catalogue.</title>
        <authorList>
            <person name="Kono N."/>
            <person name="Nakamura H."/>
            <person name="Ohtoshi R."/>
            <person name="Moran D.A.P."/>
            <person name="Shinohara A."/>
            <person name="Yoshida Y."/>
            <person name="Fujiwara M."/>
            <person name="Mori M."/>
            <person name="Tomita M."/>
            <person name="Arakawa K."/>
        </authorList>
    </citation>
    <scope>NUCLEOTIDE SEQUENCE [LARGE SCALE GENOMIC DNA]</scope>
</reference>
<gene>
    <name evidence="3" type="ORF">AVEN_110275_1</name>
</gene>
<dbReference type="GO" id="GO:0000723">
    <property type="term" value="P:telomere maintenance"/>
    <property type="evidence" value="ECO:0007669"/>
    <property type="project" value="InterPro"/>
</dbReference>
<keyword evidence="1" id="KW-0233">DNA recombination</keyword>
<keyword evidence="4" id="KW-1185">Reference proteome</keyword>
<comment type="cofactor">
    <cofactor evidence="1">
        <name>Mg(2+)</name>
        <dbReference type="ChEBI" id="CHEBI:18420"/>
    </cofactor>
</comment>
<organism evidence="3 4">
    <name type="scientific">Araneus ventricosus</name>
    <name type="common">Orbweaver spider</name>
    <name type="synonym">Epeira ventricosa</name>
    <dbReference type="NCBI Taxonomy" id="182803"/>
    <lineage>
        <taxon>Eukaryota</taxon>
        <taxon>Metazoa</taxon>
        <taxon>Ecdysozoa</taxon>
        <taxon>Arthropoda</taxon>
        <taxon>Chelicerata</taxon>
        <taxon>Arachnida</taxon>
        <taxon>Araneae</taxon>
        <taxon>Araneomorphae</taxon>
        <taxon>Entelegynae</taxon>
        <taxon>Araneoidea</taxon>
        <taxon>Araneidae</taxon>
        <taxon>Araneus</taxon>
    </lineage>
</organism>
<protein>
    <recommendedName>
        <fullName evidence="1">ATP-dependent DNA helicase</fullName>
        <ecNumber evidence="1">5.6.2.3</ecNumber>
    </recommendedName>
</protein>
<dbReference type="Gene3D" id="3.40.50.300">
    <property type="entry name" value="P-loop containing nucleotide triphosphate hydrolases"/>
    <property type="match status" value="1"/>
</dbReference>
<evidence type="ECO:0000313" key="3">
    <source>
        <dbReference type="EMBL" id="GBM18603.1"/>
    </source>
</evidence>
<keyword evidence="1" id="KW-0067">ATP-binding</keyword>
<dbReference type="PANTHER" id="PTHR10492:SF95">
    <property type="entry name" value="HELITRON HELICASE-LIKE DOMAIN-CONTAINING PROTEIN"/>
    <property type="match status" value="1"/>
</dbReference>
<keyword evidence="1" id="KW-0378">Hydrolase</keyword>
<sequence>MMKTNKSRITEDQRTVYEAVMNFIAEGNSGILFFDSPGGNLKNFLINLILAEIRFKCQIDLAVASPGIASTLLDGGRTQLALQLPLNIAETKRYLNAALLRTCKLFVWDECTMSTKKSFEAPDGTVCDLRNDNRIMGGVLILLLGDFRQNLPVISGATPEDELNACLKSLSKKSLVIRPKENLNQCAYPFENFSKQLLSLGDAKFPTESASDLDSIPSDFCVSVPSLKELMRDVFSDISNKYKDHHWLRERGSLDPKNENVNKTNEIILKKLPGNSVTYKFVDSVMYKLQAKLQTHYFS</sequence>
<dbReference type="InterPro" id="IPR027417">
    <property type="entry name" value="P-loop_NTPase"/>
</dbReference>
<evidence type="ECO:0000259" key="2">
    <source>
        <dbReference type="Pfam" id="PF05970"/>
    </source>
</evidence>
<name>A0A4Y2DP37_ARAVE</name>
<keyword evidence="1" id="KW-0547">Nucleotide-binding</keyword>
<dbReference type="Pfam" id="PF05970">
    <property type="entry name" value="PIF1"/>
    <property type="match status" value="1"/>
</dbReference>
<feature type="domain" description="DNA helicase Pif1-like DEAD-box helicase" evidence="2">
    <location>
        <begin position="9"/>
        <end position="206"/>
    </location>
</feature>
<dbReference type="EMBL" id="BGPR01000407">
    <property type="protein sequence ID" value="GBM18603.1"/>
    <property type="molecule type" value="Genomic_DNA"/>
</dbReference>
<dbReference type="OrthoDB" id="272985at2759"/>
<keyword evidence="1" id="KW-0347">Helicase</keyword>
<accession>A0A4Y2DP37</accession>
<dbReference type="GO" id="GO:0006310">
    <property type="term" value="P:DNA recombination"/>
    <property type="evidence" value="ECO:0007669"/>
    <property type="project" value="UniProtKB-KW"/>
</dbReference>
<dbReference type="EC" id="5.6.2.3" evidence="1"/>
<keyword evidence="1" id="KW-0227">DNA damage</keyword>
<evidence type="ECO:0000256" key="1">
    <source>
        <dbReference type="RuleBase" id="RU363044"/>
    </source>
</evidence>
<dbReference type="GO" id="GO:0043139">
    <property type="term" value="F:5'-3' DNA helicase activity"/>
    <property type="evidence" value="ECO:0007669"/>
    <property type="project" value="UniProtKB-EC"/>
</dbReference>
<dbReference type="GO" id="GO:0005524">
    <property type="term" value="F:ATP binding"/>
    <property type="evidence" value="ECO:0007669"/>
    <property type="project" value="UniProtKB-KW"/>
</dbReference>
<dbReference type="GO" id="GO:0016887">
    <property type="term" value="F:ATP hydrolysis activity"/>
    <property type="evidence" value="ECO:0007669"/>
    <property type="project" value="RHEA"/>
</dbReference>
<evidence type="ECO:0000313" key="4">
    <source>
        <dbReference type="Proteomes" id="UP000499080"/>
    </source>
</evidence>
<keyword evidence="1" id="KW-0234">DNA repair</keyword>
<comment type="caution">
    <text evidence="3">The sequence shown here is derived from an EMBL/GenBank/DDBJ whole genome shotgun (WGS) entry which is preliminary data.</text>
</comment>
<comment type="catalytic activity">
    <reaction evidence="1">
        <text>ATP + H2O = ADP + phosphate + H(+)</text>
        <dbReference type="Rhea" id="RHEA:13065"/>
        <dbReference type="ChEBI" id="CHEBI:15377"/>
        <dbReference type="ChEBI" id="CHEBI:15378"/>
        <dbReference type="ChEBI" id="CHEBI:30616"/>
        <dbReference type="ChEBI" id="CHEBI:43474"/>
        <dbReference type="ChEBI" id="CHEBI:456216"/>
        <dbReference type="EC" id="5.6.2.3"/>
    </reaction>
</comment>
<dbReference type="GO" id="GO:0006281">
    <property type="term" value="P:DNA repair"/>
    <property type="evidence" value="ECO:0007669"/>
    <property type="project" value="UniProtKB-KW"/>
</dbReference>
<proteinExistence type="inferred from homology"/>
<dbReference type="AlphaFoldDB" id="A0A4Y2DP37"/>